<reference evidence="10 11" key="1">
    <citation type="submission" date="2018-12" db="EMBL/GenBank/DDBJ databases">
        <authorList>
            <person name="Yang Y."/>
        </authorList>
    </citation>
    <scope>NUCLEOTIDE SEQUENCE [LARGE SCALE GENOMIC DNA]</scope>
    <source>
        <strain evidence="10 11">GSF71</strain>
    </source>
</reference>
<dbReference type="FunFam" id="3.20.20.10:FF:000008">
    <property type="entry name" value="Ornithine decarboxylase"/>
    <property type="match status" value="1"/>
</dbReference>
<dbReference type="PROSITE" id="PS00878">
    <property type="entry name" value="ODR_DC_2_1"/>
    <property type="match status" value="1"/>
</dbReference>
<sequence>MNQKIARFFDEQRPQTPCLVLDLDVVEQNYNDLHDALPDARIFYAVKANPAAEILALLARLGSAFDCASVPEIQMALAAGASPDRISFGNTIKKESDVRRAFELGVRLFAFDSEPELEKIERAAPGARVFCRILTSGEGAEWPLSRKFGCDLTMARQLLLKARDMDVQPYGVSFHVGSQQKDLMQWDHAIFQVAQLFRELEVLGVDLGMINLGGGFPTRYRTDVPECTAYGQAIFDSLRTHFGNHLPETIVEPGRGMVGSAGVIESEVVLVSRKSAEDPKRWVYLDIGKFGGLAETMDEAIQYPIEVLGDDLESDREAVILAGPTCDSADVLYERADYKMPVDLKCGDRVRIHATGAYTTTYSAVCFNGFEPLKHYCI</sequence>
<dbReference type="Proteomes" id="UP000280346">
    <property type="component" value="Unassembled WGS sequence"/>
</dbReference>
<evidence type="ECO:0000256" key="6">
    <source>
        <dbReference type="ARBA" id="ARBA00034138"/>
    </source>
</evidence>
<dbReference type="PROSITE" id="PS00879">
    <property type="entry name" value="ODR_DC_2_2"/>
    <property type="match status" value="1"/>
</dbReference>
<dbReference type="GO" id="GO:0005737">
    <property type="term" value="C:cytoplasm"/>
    <property type="evidence" value="ECO:0007669"/>
    <property type="project" value="TreeGrafter"/>
</dbReference>
<evidence type="ECO:0000256" key="1">
    <source>
        <dbReference type="ARBA" id="ARBA00001933"/>
    </source>
</evidence>
<gene>
    <name evidence="10" type="ORF">EJ913_02425</name>
</gene>
<keyword evidence="4" id="KW-0456">Lyase</keyword>
<comment type="catalytic activity">
    <reaction evidence="7">
        <text>L-ornithine + H(+) = putrescine + CO2</text>
        <dbReference type="Rhea" id="RHEA:22964"/>
        <dbReference type="ChEBI" id="CHEBI:15378"/>
        <dbReference type="ChEBI" id="CHEBI:16526"/>
        <dbReference type="ChEBI" id="CHEBI:46911"/>
        <dbReference type="ChEBI" id="CHEBI:326268"/>
        <dbReference type="EC" id="4.1.1.17"/>
    </reaction>
</comment>
<keyword evidence="11" id="KW-1185">Reference proteome</keyword>
<dbReference type="GO" id="GO:0004586">
    <property type="term" value="F:ornithine decarboxylase activity"/>
    <property type="evidence" value="ECO:0007669"/>
    <property type="project" value="UniProtKB-EC"/>
</dbReference>
<evidence type="ECO:0000256" key="7">
    <source>
        <dbReference type="ARBA" id="ARBA00049127"/>
    </source>
</evidence>
<accession>A0A3S0WYJ3</accession>
<dbReference type="SUPFAM" id="SSF50621">
    <property type="entry name" value="Alanine racemase C-terminal domain-like"/>
    <property type="match status" value="1"/>
</dbReference>
<feature type="active site" description="Proton donor" evidence="8">
    <location>
        <position position="326"/>
    </location>
</feature>
<organism evidence="10 11">
    <name type="scientific">Azospirillum doebereinerae</name>
    <dbReference type="NCBI Taxonomy" id="92933"/>
    <lineage>
        <taxon>Bacteria</taxon>
        <taxon>Pseudomonadati</taxon>
        <taxon>Pseudomonadota</taxon>
        <taxon>Alphaproteobacteria</taxon>
        <taxon>Rhodospirillales</taxon>
        <taxon>Azospirillaceae</taxon>
        <taxon>Azospirillum</taxon>
    </lineage>
</organism>
<comment type="similarity">
    <text evidence="2">Belongs to the Orn/Lys/Arg decarboxylase class-II family.</text>
</comment>
<dbReference type="InterPro" id="IPR022657">
    <property type="entry name" value="De-COase2_CS"/>
</dbReference>
<evidence type="ECO:0000256" key="3">
    <source>
        <dbReference type="ARBA" id="ARBA00022898"/>
    </source>
</evidence>
<dbReference type="GO" id="GO:0033387">
    <property type="term" value="P:putrescine biosynthetic process from arginine, via ornithine"/>
    <property type="evidence" value="ECO:0007669"/>
    <property type="project" value="TreeGrafter"/>
</dbReference>
<dbReference type="InterPro" id="IPR009006">
    <property type="entry name" value="Ala_racemase/Decarboxylase_C"/>
</dbReference>
<dbReference type="RefSeq" id="WP_126994412.1">
    <property type="nucleotide sequence ID" value="NZ_CP173190.1"/>
</dbReference>
<evidence type="ECO:0000256" key="5">
    <source>
        <dbReference type="ARBA" id="ARBA00034115"/>
    </source>
</evidence>
<dbReference type="Gene3D" id="3.20.20.10">
    <property type="entry name" value="Alanine racemase"/>
    <property type="match status" value="1"/>
</dbReference>
<dbReference type="AlphaFoldDB" id="A0A3S0WYJ3"/>
<evidence type="ECO:0000256" key="2">
    <source>
        <dbReference type="ARBA" id="ARBA00008872"/>
    </source>
</evidence>
<dbReference type="PANTHER" id="PTHR11482:SF6">
    <property type="entry name" value="ORNITHINE DECARBOXYLASE 1-RELATED"/>
    <property type="match status" value="1"/>
</dbReference>
<dbReference type="InterPro" id="IPR022653">
    <property type="entry name" value="De-COase2_pyr-phos_BS"/>
</dbReference>
<dbReference type="EC" id="4.1.1.17" evidence="6"/>
<comment type="caution">
    <text evidence="10">The sequence shown here is derived from an EMBL/GenBank/DDBJ whole genome shotgun (WGS) entry which is preliminary data.</text>
</comment>
<dbReference type="InterPro" id="IPR000183">
    <property type="entry name" value="Orn/DAP/Arg_de-COase"/>
</dbReference>
<dbReference type="InterPro" id="IPR029066">
    <property type="entry name" value="PLP-binding_barrel"/>
</dbReference>
<dbReference type="InterPro" id="IPR002433">
    <property type="entry name" value="Orn_de-COase"/>
</dbReference>
<feature type="domain" description="Orn/DAP/Arg decarboxylase 2 N-terminal" evidence="9">
    <location>
        <begin position="25"/>
        <end position="258"/>
    </location>
</feature>
<evidence type="ECO:0000313" key="10">
    <source>
        <dbReference type="EMBL" id="RUQ75988.1"/>
    </source>
</evidence>
<comment type="cofactor">
    <cofactor evidence="1 8">
        <name>pyridoxal 5'-phosphate</name>
        <dbReference type="ChEBI" id="CHEBI:597326"/>
    </cofactor>
</comment>
<protein>
    <recommendedName>
        <fullName evidence="6">ornithine decarboxylase</fullName>
        <ecNumber evidence="6">4.1.1.17</ecNumber>
    </recommendedName>
</protein>
<dbReference type="EMBL" id="RZIJ01000001">
    <property type="protein sequence ID" value="RUQ75988.1"/>
    <property type="molecule type" value="Genomic_DNA"/>
</dbReference>
<proteinExistence type="inferred from homology"/>
<dbReference type="SUPFAM" id="SSF51419">
    <property type="entry name" value="PLP-binding barrel"/>
    <property type="match status" value="1"/>
</dbReference>
<comment type="pathway">
    <text evidence="5">Amine and polyamine biosynthesis; putrescine biosynthesis via L-ornithine pathway; putrescine from L-ornithine: step 1/1.</text>
</comment>
<dbReference type="Gene3D" id="2.40.37.10">
    <property type="entry name" value="Lyase, Ornithine Decarboxylase, Chain A, domain 1"/>
    <property type="match status" value="1"/>
</dbReference>
<feature type="modified residue" description="N6-(pyridoxal phosphate)lysine" evidence="8">
    <location>
        <position position="47"/>
    </location>
</feature>
<dbReference type="PRINTS" id="PR01182">
    <property type="entry name" value="ORNDCRBXLASE"/>
</dbReference>
<keyword evidence="3 8" id="KW-0663">Pyridoxal phosphate</keyword>
<dbReference type="PRINTS" id="PR01179">
    <property type="entry name" value="ODADCRBXLASE"/>
</dbReference>
<evidence type="ECO:0000256" key="8">
    <source>
        <dbReference type="PIRSR" id="PIRSR600183-50"/>
    </source>
</evidence>
<dbReference type="CDD" id="cd00622">
    <property type="entry name" value="PLPDE_III_ODC"/>
    <property type="match status" value="1"/>
</dbReference>
<dbReference type="Pfam" id="PF02784">
    <property type="entry name" value="Orn_Arg_deC_N"/>
    <property type="match status" value="1"/>
</dbReference>
<evidence type="ECO:0000256" key="4">
    <source>
        <dbReference type="ARBA" id="ARBA00023239"/>
    </source>
</evidence>
<name>A0A3S0WYJ3_9PROT</name>
<evidence type="ECO:0000313" key="11">
    <source>
        <dbReference type="Proteomes" id="UP000280346"/>
    </source>
</evidence>
<dbReference type="FunFam" id="2.40.37.10:FF:000004">
    <property type="entry name" value="Ornithine decarboxylase"/>
    <property type="match status" value="1"/>
</dbReference>
<dbReference type="OrthoDB" id="9802241at2"/>
<dbReference type="PANTHER" id="PTHR11482">
    <property type="entry name" value="ARGININE/DIAMINOPIMELATE/ORNITHINE DECARBOXYLASE"/>
    <property type="match status" value="1"/>
</dbReference>
<evidence type="ECO:0000259" key="9">
    <source>
        <dbReference type="Pfam" id="PF02784"/>
    </source>
</evidence>
<dbReference type="InterPro" id="IPR022644">
    <property type="entry name" value="De-COase2_N"/>
</dbReference>